<sequence>MMQSLLFWSQHARNTKRRGTQQTAMLLRIYSAGSSVLWVERESDATSLYHGTNLTEPFSSVSRAEGAAAARPSHTPTTCLPHVPHSLSQQTNHLTADGVTSRRTYAATTHTRLLLPLFLLRTSLVHEIPERPLRSSVLRM</sequence>
<protein>
    <submittedName>
        <fullName evidence="1">Uncharacterized protein</fullName>
    </submittedName>
</protein>
<gene>
    <name evidence="1" type="ORF">E2C01_003300</name>
</gene>
<accession>A0A5B7CPF3</accession>
<dbReference type="Proteomes" id="UP000324222">
    <property type="component" value="Unassembled WGS sequence"/>
</dbReference>
<name>A0A5B7CPF3_PORTR</name>
<evidence type="ECO:0000313" key="1">
    <source>
        <dbReference type="EMBL" id="MPC10661.1"/>
    </source>
</evidence>
<proteinExistence type="predicted"/>
<reference evidence="1 2" key="1">
    <citation type="submission" date="2019-05" db="EMBL/GenBank/DDBJ databases">
        <title>Another draft genome of Portunus trituberculatus and its Hox gene families provides insights of decapod evolution.</title>
        <authorList>
            <person name="Jeong J.-H."/>
            <person name="Song I."/>
            <person name="Kim S."/>
            <person name="Choi T."/>
            <person name="Kim D."/>
            <person name="Ryu S."/>
            <person name="Kim W."/>
        </authorList>
    </citation>
    <scope>NUCLEOTIDE SEQUENCE [LARGE SCALE GENOMIC DNA]</scope>
    <source>
        <tissue evidence="1">Muscle</tissue>
    </source>
</reference>
<dbReference type="EMBL" id="VSRR010000126">
    <property type="protein sequence ID" value="MPC10661.1"/>
    <property type="molecule type" value="Genomic_DNA"/>
</dbReference>
<evidence type="ECO:0000313" key="2">
    <source>
        <dbReference type="Proteomes" id="UP000324222"/>
    </source>
</evidence>
<organism evidence="1 2">
    <name type="scientific">Portunus trituberculatus</name>
    <name type="common">Swimming crab</name>
    <name type="synonym">Neptunus trituberculatus</name>
    <dbReference type="NCBI Taxonomy" id="210409"/>
    <lineage>
        <taxon>Eukaryota</taxon>
        <taxon>Metazoa</taxon>
        <taxon>Ecdysozoa</taxon>
        <taxon>Arthropoda</taxon>
        <taxon>Crustacea</taxon>
        <taxon>Multicrustacea</taxon>
        <taxon>Malacostraca</taxon>
        <taxon>Eumalacostraca</taxon>
        <taxon>Eucarida</taxon>
        <taxon>Decapoda</taxon>
        <taxon>Pleocyemata</taxon>
        <taxon>Brachyura</taxon>
        <taxon>Eubrachyura</taxon>
        <taxon>Portunoidea</taxon>
        <taxon>Portunidae</taxon>
        <taxon>Portuninae</taxon>
        <taxon>Portunus</taxon>
    </lineage>
</organism>
<keyword evidence="2" id="KW-1185">Reference proteome</keyword>
<dbReference type="AlphaFoldDB" id="A0A5B7CPF3"/>
<comment type="caution">
    <text evidence="1">The sequence shown here is derived from an EMBL/GenBank/DDBJ whole genome shotgun (WGS) entry which is preliminary data.</text>
</comment>